<dbReference type="EMBL" id="CAJGYO010000011">
    <property type="protein sequence ID" value="CAD6261219.1"/>
    <property type="molecule type" value="Genomic_DNA"/>
</dbReference>
<dbReference type="Pfam" id="PF01480">
    <property type="entry name" value="PWI"/>
    <property type="match status" value="1"/>
</dbReference>
<dbReference type="GO" id="GO:0008270">
    <property type="term" value="F:zinc ion binding"/>
    <property type="evidence" value="ECO:0007669"/>
    <property type="project" value="UniProtKB-KW"/>
</dbReference>
<proteinExistence type="inferred from homology"/>
<evidence type="ECO:0000259" key="9">
    <source>
        <dbReference type="Pfam" id="PF01480"/>
    </source>
</evidence>
<comment type="subcellular location">
    <subcellularLocation>
        <location evidence="1">Nucleus</location>
    </subcellularLocation>
</comment>
<feature type="compositionally biased region" description="Polar residues" evidence="8">
    <location>
        <begin position="408"/>
        <end position="421"/>
    </location>
</feature>
<evidence type="ECO:0000313" key="11">
    <source>
        <dbReference type="Proteomes" id="UP000604825"/>
    </source>
</evidence>
<evidence type="ECO:0000256" key="4">
    <source>
        <dbReference type="ARBA" id="ARBA00022737"/>
    </source>
</evidence>
<evidence type="ECO:0000256" key="6">
    <source>
        <dbReference type="ARBA" id="ARBA00022833"/>
    </source>
</evidence>
<dbReference type="Proteomes" id="UP000604825">
    <property type="component" value="Unassembled WGS sequence"/>
</dbReference>
<organism evidence="10 11">
    <name type="scientific">Miscanthus lutarioriparius</name>
    <dbReference type="NCBI Taxonomy" id="422564"/>
    <lineage>
        <taxon>Eukaryota</taxon>
        <taxon>Viridiplantae</taxon>
        <taxon>Streptophyta</taxon>
        <taxon>Embryophyta</taxon>
        <taxon>Tracheophyta</taxon>
        <taxon>Spermatophyta</taxon>
        <taxon>Magnoliopsida</taxon>
        <taxon>Liliopsida</taxon>
        <taxon>Poales</taxon>
        <taxon>Poaceae</taxon>
        <taxon>PACMAD clade</taxon>
        <taxon>Panicoideae</taxon>
        <taxon>Andropogonodae</taxon>
        <taxon>Andropogoneae</taxon>
        <taxon>Saccharinae</taxon>
        <taxon>Miscanthus</taxon>
    </lineage>
</organism>
<evidence type="ECO:0000256" key="8">
    <source>
        <dbReference type="SAM" id="MobiDB-lite"/>
    </source>
</evidence>
<dbReference type="PANTHER" id="PTHR14738">
    <property type="entry name" value="ZINC FINGER CCCH DOMAIN-CONTAINING PROTEIN 14"/>
    <property type="match status" value="1"/>
</dbReference>
<comment type="similarity">
    <text evidence="2">Belongs to the ZC3H14 family.</text>
</comment>
<feature type="compositionally biased region" description="Polar residues" evidence="8">
    <location>
        <begin position="439"/>
        <end position="453"/>
    </location>
</feature>
<keyword evidence="3" id="KW-0479">Metal-binding</keyword>
<keyword evidence="11" id="KW-1185">Reference proteome</keyword>
<keyword evidence="7" id="KW-0539">Nucleus</keyword>
<dbReference type="OrthoDB" id="4726at2759"/>
<keyword evidence="4" id="KW-0677">Repeat</keyword>
<dbReference type="GO" id="GO:0008143">
    <property type="term" value="F:poly(A) binding"/>
    <property type="evidence" value="ECO:0007669"/>
    <property type="project" value="InterPro"/>
</dbReference>
<evidence type="ECO:0000256" key="5">
    <source>
        <dbReference type="ARBA" id="ARBA00022771"/>
    </source>
</evidence>
<protein>
    <recommendedName>
        <fullName evidence="9">PWI domain-containing protein</fullName>
    </recommendedName>
</protein>
<feature type="region of interest" description="Disordered" evidence="8">
    <location>
        <begin position="394"/>
        <end position="460"/>
    </location>
</feature>
<dbReference type="PANTHER" id="PTHR14738:SF29">
    <property type="entry name" value="ZINC FINGER CCCH DOMAIN-CONTAINING PROTEIN 14"/>
    <property type="match status" value="1"/>
</dbReference>
<dbReference type="GO" id="GO:0005737">
    <property type="term" value="C:cytoplasm"/>
    <property type="evidence" value="ECO:0007669"/>
    <property type="project" value="TreeGrafter"/>
</dbReference>
<evidence type="ECO:0000256" key="3">
    <source>
        <dbReference type="ARBA" id="ARBA00022723"/>
    </source>
</evidence>
<sequence>MGREATEPYAEQQQLLVRRCRRLFSAEERSFRMDRRSRAAAGLRDAVTNVLPRFLGSYTDDTLAEYIVILICNGKHQYQARDDLEVFLGDDSAKFVAWLWSYLNKQAVASADNCKVQHNMNNECGNLNEKKDLVAKSHRGDVHIVNSKISVLETYNGLHKLESTTGRNVPQRCISSTVISSPERLGCDQCIWENQHQKNGQHAACSRSFSERTAEILMKEEFHHGEHLGKNASTRWLSEAGEIYDGRSPASLKRRRNVWDRLGKPVIEDHGLVRETHEIPIQNGVHKMSKLMVAEHETKYHVPSNARHDAFDKADSRKSTNSYADANKVQVHDHAGMANRSRLVGRISFGEGSVFHGAVGRNNLEDRDVISHKSSLSVPIKSIHSQSFNEFTSDMRGSPAAVSEPTCKISTPSKGHASASTKLPPITMRRSLETEVSHSEQVGSPAKSKTPSSVHEGGKSCRIKPVKEEILDVKLKLKQMEQDVLKLRSKQSQINNGKQGALSLGLFMMPCFRPFSTLRSLGNRFSNWRN</sequence>
<dbReference type="InterPro" id="IPR040366">
    <property type="entry name" value="Nab2/ZC3H14"/>
</dbReference>
<gene>
    <name evidence="10" type="ORF">NCGR_LOCUS44640</name>
</gene>
<keyword evidence="6" id="KW-0862">Zinc</keyword>
<evidence type="ECO:0000256" key="7">
    <source>
        <dbReference type="ARBA" id="ARBA00023242"/>
    </source>
</evidence>
<dbReference type="InterPro" id="IPR002483">
    <property type="entry name" value="PWI_dom"/>
</dbReference>
<dbReference type="AlphaFoldDB" id="A0A811QW77"/>
<dbReference type="GO" id="GO:0043488">
    <property type="term" value="P:regulation of mRNA stability"/>
    <property type="evidence" value="ECO:0007669"/>
    <property type="project" value="InterPro"/>
</dbReference>
<name>A0A811QW77_9POAL</name>
<evidence type="ECO:0000256" key="1">
    <source>
        <dbReference type="ARBA" id="ARBA00004123"/>
    </source>
</evidence>
<comment type="caution">
    <text evidence="10">The sequence shown here is derived from an EMBL/GenBank/DDBJ whole genome shotgun (WGS) entry which is preliminary data.</text>
</comment>
<feature type="domain" description="PWI" evidence="9">
    <location>
        <begin position="59"/>
        <end position="104"/>
    </location>
</feature>
<dbReference type="GO" id="GO:0005634">
    <property type="term" value="C:nucleus"/>
    <property type="evidence" value="ECO:0007669"/>
    <property type="project" value="UniProtKB-SubCell"/>
</dbReference>
<keyword evidence="5" id="KW-0863">Zinc-finger</keyword>
<evidence type="ECO:0000313" key="10">
    <source>
        <dbReference type="EMBL" id="CAD6261219.1"/>
    </source>
</evidence>
<evidence type="ECO:0000256" key="2">
    <source>
        <dbReference type="ARBA" id="ARBA00008423"/>
    </source>
</evidence>
<reference evidence="10" key="1">
    <citation type="submission" date="2020-10" db="EMBL/GenBank/DDBJ databases">
        <authorList>
            <person name="Han B."/>
            <person name="Lu T."/>
            <person name="Zhao Q."/>
            <person name="Huang X."/>
            <person name="Zhao Y."/>
        </authorList>
    </citation>
    <scope>NUCLEOTIDE SEQUENCE</scope>
</reference>
<accession>A0A811QW77</accession>